<dbReference type="SUPFAM" id="SSF56672">
    <property type="entry name" value="DNA/RNA polymerases"/>
    <property type="match status" value="1"/>
</dbReference>
<dbReference type="PANTHER" id="PTHR33050:SF7">
    <property type="entry name" value="RIBONUCLEASE H"/>
    <property type="match status" value="1"/>
</dbReference>
<evidence type="ECO:0000313" key="4">
    <source>
        <dbReference type="Proteomes" id="UP000601435"/>
    </source>
</evidence>
<dbReference type="Pfam" id="PF00078">
    <property type="entry name" value="RVT_1"/>
    <property type="match status" value="1"/>
</dbReference>
<accession>A0A812XNB0</accession>
<evidence type="ECO:0000256" key="1">
    <source>
        <dbReference type="SAM" id="MobiDB-lite"/>
    </source>
</evidence>
<dbReference type="OrthoDB" id="414092at2759"/>
<evidence type="ECO:0000313" key="3">
    <source>
        <dbReference type="EMBL" id="CAE7737890.1"/>
    </source>
</evidence>
<dbReference type="InterPro" id="IPR052055">
    <property type="entry name" value="Hepadnavirus_pol/RT"/>
</dbReference>
<dbReference type="PANTHER" id="PTHR33050">
    <property type="entry name" value="REVERSE TRANSCRIPTASE DOMAIN-CONTAINING PROTEIN"/>
    <property type="match status" value="1"/>
</dbReference>
<protein>
    <recommendedName>
        <fullName evidence="2">Reverse transcriptase domain-containing protein</fullName>
    </recommendedName>
</protein>
<organism evidence="3 4">
    <name type="scientific">Symbiodinium necroappetens</name>
    <dbReference type="NCBI Taxonomy" id="1628268"/>
    <lineage>
        <taxon>Eukaryota</taxon>
        <taxon>Sar</taxon>
        <taxon>Alveolata</taxon>
        <taxon>Dinophyceae</taxon>
        <taxon>Suessiales</taxon>
        <taxon>Symbiodiniaceae</taxon>
        <taxon>Symbiodinium</taxon>
    </lineage>
</organism>
<sequence length="876" mass="96586">MVSEAAPLPAAQLERTTLAIELLRNRFRVLESRLAFLDEGVSGLASLVVDWEARLTDLSSRCSALQSDLASLCSQVSLFHSRQQAFEQSFSRRVEQEIVEALSALHRRIDILCYQRADLWAQFCHLDRMASDSPEHFSFVDLEPIEEPVPVVVKRFREMLPLAAAASRESGLASAPSASAQESPASLRSWSVVAPASNDVARELSFADLRPEASHSVPLPGPLDVIARLPEGSRSSFERPVLRDASGALPRPVLSAPKEPSSTSSSSPLPRPSFAPAASYAIRSFAVAGGKSTFAAAASAPALPEPSFRTSSGALEKEWLQARDLPVASQDGGGIHSKPDWRLRDHVAAASDSPFFSDKEVLSFRGIANRWFWAQGCRDDINWDKPSGQPYCLHALHSLSQVVKDADKHLFLALLEGVPTGYDGDIPKSNVFTQHDSPPSDGDLLLCFGNWTGAEADPTLLCELLQKEVDAGWLETIPLHEAQARWGSRLAVGRLNIVIAPGKKPRLVVIVDSSVCGTNSCCQVFESYALPGLQHVRFSFPFRMHNGALAGFSLDIEAAHKTVRVRERDRGLLGVQHPLPDGTLRYLFYRVCPFGAVFSAHWFQRVSAFLIRMLHPFLYVRHSLFMYSDDLLGITEQSVLEITFALVLAVCVCFGYPISWKKLQMGPRILWIGWSFDFGAGGVEVPSDKTSKLLAGLRDVLRQDRVDKRELHRVIGLIQWILQLFPLLKPWMNTLYCDLHSPLGTNYSMDPGDFPSIADFLDDTLTFTSRPSGTAIPLGSKLLSVRHVDMKRKSDLAQVPFTSKRLWLRVADPASSRRRLSPASKQFLLYWKHWAEDPPLLRPLQVPLASPVEAAADAMASSNKFAIGGYEAQGAA</sequence>
<comment type="caution">
    <text evidence="3">The sequence shown here is derived from an EMBL/GenBank/DDBJ whole genome shotgun (WGS) entry which is preliminary data.</text>
</comment>
<evidence type="ECO:0000259" key="2">
    <source>
        <dbReference type="Pfam" id="PF00078"/>
    </source>
</evidence>
<gene>
    <name evidence="3" type="ORF">SNEC2469_LOCUS21314</name>
</gene>
<dbReference type="AlphaFoldDB" id="A0A812XNB0"/>
<feature type="region of interest" description="Disordered" evidence="1">
    <location>
        <begin position="248"/>
        <end position="271"/>
    </location>
</feature>
<feature type="domain" description="Reverse transcriptase" evidence="2">
    <location>
        <begin position="545"/>
        <end position="673"/>
    </location>
</feature>
<dbReference type="EMBL" id="CAJNJA010037755">
    <property type="protein sequence ID" value="CAE7737890.1"/>
    <property type="molecule type" value="Genomic_DNA"/>
</dbReference>
<proteinExistence type="predicted"/>
<reference evidence="3" key="1">
    <citation type="submission" date="2021-02" db="EMBL/GenBank/DDBJ databases">
        <authorList>
            <person name="Dougan E. K."/>
            <person name="Rhodes N."/>
            <person name="Thang M."/>
            <person name="Chan C."/>
        </authorList>
    </citation>
    <scope>NUCLEOTIDE SEQUENCE</scope>
</reference>
<dbReference type="InterPro" id="IPR043502">
    <property type="entry name" value="DNA/RNA_pol_sf"/>
</dbReference>
<dbReference type="InterPro" id="IPR000477">
    <property type="entry name" value="RT_dom"/>
</dbReference>
<name>A0A812XNB0_9DINO</name>
<dbReference type="Proteomes" id="UP000601435">
    <property type="component" value="Unassembled WGS sequence"/>
</dbReference>
<feature type="compositionally biased region" description="Low complexity" evidence="1">
    <location>
        <begin position="255"/>
        <end position="271"/>
    </location>
</feature>
<keyword evidence="4" id="KW-1185">Reference proteome</keyword>